<organism evidence="1 5">
    <name type="scientific">Rotaria sordida</name>
    <dbReference type="NCBI Taxonomy" id="392033"/>
    <lineage>
        <taxon>Eukaryota</taxon>
        <taxon>Metazoa</taxon>
        <taxon>Spiralia</taxon>
        <taxon>Gnathifera</taxon>
        <taxon>Rotifera</taxon>
        <taxon>Eurotatoria</taxon>
        <taxon>Bdelloidea</taxon>
        <taxon>Philodinida</taxon>
        <taxon>Philodinidae</taxon>
        <taxon>Rotaria</taxon>
    </lineage>
</organism>
<dbReference type="OrthoDB" id="10009096at2759"/>
<accession>A0A814EUC7</accession>
<comment type="caution">
    <text evidence="1">The sequence shown here is derived from an EMBL/GenBank/DDBJ whole genome shotgun (WGS) entry which is preliminary data.</text>
</comment>
<dbReference type="EMBL" id="CAJNOU010002081">
    <property type="protein sequence ID" value="CAF1287922.1"/>
    <property type="molecule type" value="Genomic_DNA"/>
</dbReference>
<reference evidence="1" key="1">
    <citation type="submission" date="2021-02" db="EMBL/GenBank/DDBJ databases">
        <authorList>
            <person name="Nowell W R."/>
        </authorList>
    </citation>
    <scope>NUCLEOTIDE SEQUENCE</scope>
</reference>
<evidence type="ECO:0000313" key="3">
    <source>
        <dbReference type="EMBL" id="CAF3650599.1"/>
    </source>
</evidence>
<sequence>MERQGDSIDLYTLWKRDEQLLQHQTLPSPPILPVIPFKSNTSKFLVPTFGQVFYTDGYSSIKQDDYYERTLFEEEMEVPSIGTDKKNFDMAEMITFDILGSSTRLPLMCKMIIYQQGATHEREPPILVRDICIQWDGTDRPRRNSFDDLLSNKKNRNQYGLERARSSDYLLDHSIKFGTRRILNDTNRCLSMASSMTEDDDASSIMTAGGTIRHRVSHLLHRHRYLRQIDTTILGRQEFYSVPFYQYRGRRYGQKDVGIQINESDLNNTLNYTNNLNATTYSVTIIFPVRDRNEIKNTYLNISRLFHINIPINNKSKHTTIGYINTKQFVTIKRTIHGQIVDV</sequence>
<dbReference type="EMBL" id="CAJNOO010000552">
    <property type="protein sequence ID" value="CAF0976064.1"/>
    <property type="molecule type" value="Genomic_DNA"/>
</dbReference>
<dbReference type="EMBL" id="CAJOAX010000790">
    <property type="protein sequence ID" value="CAF3650599.1"/>
    <property type="molecule type" value="Genomic_DNA"/>
</dbReference>
<protein>
    <submittedName>
        <fullName evidence="1">Uncharacterized protein</fullName>
    </submittedName>
</protein>
<proteinExistence type="predicted"/>
<name>A0A814EUC7_9BILA</name>
<dbReference type="AlphaFoldDB" id="A0A814EUC7"/>
<evidence type="ECO:0000313" key="5">
    <source>
        <dbReference type="Proteomes" id="UP000663882"/>
    </source>
</evidence>
<dbReference type="Proteomes" id="UP000663874">
    <property type="component" value="Unassembled WGS sequence"/>
</dbReference>
<gene>
    <name evidence="4" type="ORF">FNK824_LOCUS10025</name>
    <name evidence="3" type="ORF">OTI717_LOCUS9348</name>
    <name evidence="1" type="ORF">RFH988_LOCUS12892</name>
    <name evidence="2" type="ORF">SEV965_LOCUS25612</name>
</gene>
<evidence type="ECO:0000313" key="1">
    <source>
        <dbReference type="EMBL" id="CAF0976064.1"/>
    </source>
</evidence>
<dbReference type="Proteomes" id="UP000663823">
    <property type="component" value="Unassembled WGS sequence"/>
</dbReference>
<dbReference type="Proteomes" id="UP000663882">
    <property type="component" value="Unassembled WGS sequence"/>
</dbReference>
<dbReference type="EMBL" id="CAJOBE010001097">
    <property type="protein sequence ID" value="CAF3714116.1"/>
    <property type="molecule type" value="Genomic_DNA"/>
</dbReference>
<evidence type="ECO:0000313" key="2">
    <source>
        <dbReference type="EMBL" id="CAF1287922.1"/>
    </source>
</evidence>
<dbReference type="Proteomes" id="UP000663889">
    <property type="component" value="Unassembled WGS sequence"/>
</dbReference>
<evidence type="ECO:0000313" key="4">
    <source>
        <dbReference type="EMBL" id="CAF3714116.1"/>
    </source>
</evidence>